<feature type="transmembrane region" description="Helical" evidence="18">
    <location>
        <begin position="179"/>
        <end position="200"/>
    </location>
</feature>
<evidence type="ECO:0000313" key="21">
    <source>
        <dbReference type="Proteomes" id="UP000237481"/>
    </source>
</evidence>
<dbReference type="FunFam" id="1.20.1720.10:FF:000012">
    <property type="entry name" value="MFS toxin efflux pump (AflT)"/>
    <property type="match status" value="1"/>
</dbReference>
<evidence type="ECO:0000256" key="3">
    <source>
        <dbReference type="ARBA" id="ARBA00009256"/>
    </source>
</evidence>
<dbReference type="GO" id="GO:0005886">
    <property type="term" value="C:plasma membrane"/>
    <property type="evidence" value="ECO:0007669"/>
    <property type="project" value="TreeGrafter"/>
</dbReference>
<evidence type="ECO:0000256" key="5">
    <source>
        <dbReference type="ARBA" id="ARBA00015647"/>
    </source>
</evidence>
<comment type="catalytic activity">
    <reaction evidence="16">
        <text>(R)-pantoate + beta-alanine + ATP = (R)-pantothenate + AMP + diphosphate + H(+)</text>
        <dbReference type="Rhea" id="RHEA:10912"/>
        <dbReference type="ChEBI" id="CHEBI:15378"/>
        <dbReference type="ChEBI" id="CHEBI:15980"/>
        <dbReference type="ChEBI" id="CHEBI:29032"/>
        <dbReference type="ChEBI" id="CHEBI:30616"/>
        <dbReference type="ChEBI" id="CHEBI:33019"/>
        <dbReference type="ChEBI" id="CHEBI:57966"/>
        <dbReference type="ChEBI" id="CHEBI:456215"/>
        <dbReference type="EC" id="6.3.2.1"/>
    </reaction>
</comment>
<feature type="transmembrane region" description="Helical" evidence="18">
    <location>
        <begin position="309"/>
        <end position="332"/>
    </location>
</feature>
<dbReference type="EC" id="6.3.2.1" evidence="4"/>
<feature type="transmembrane region" description="Helical" evidence="18">
    <location>
        <begin position="244"/>
        <end position="264"/>
    </location>
</feature>
<keyword evidence="9 18" id="KW-0812">Transmembrane</keyword>
<dbReference type="InterPro" id="IPR011701">
    <property type="entry name" value="MFS"/>
</dbReference>
<dbReference type="GO" id="GO:0015940">
    <property type="term" value="P:pantothenate biosynthetic process"/>
    <property type="evidence" value="ECO:0007669"/>
    <property type="project" value="UniProtKB-UniPathway"/>
</dbReference>
<dbReference type="FunFam" id="3.30.1300.10:FF:000002">
    <property type="entry name" value="Pantoate--beta-alanine ligase"/>
    <property type="match status" value="1"/>
</dbReference>
<comment type="caution">
    <text evidence="20">The sequence shown here is derived from an EMBL/GenBank/DDBJ whole genome shotgun (WGS) entry which is preliminary data.</text>
</comment>
<evidence type="ECO:0000256" key="8">
    <source>
        <dbReference type="ARBA" id="ARBA00022655"/>
    </source>
</evidence>
<reference evidence="20 21" key="1">
    <citation type="submission" date="2018-01" db="EMBL/GenBank/DDBJ databases">
        <title>Harnessing the power of phylogenomics to disentangle the directionality and signatures of interkingdom host jumping in the parasitic fungal genus Tolypocladium.</title>
        <authorList>
            <person name="Quandt C.A."/>
            <person name="Patterson W."/>
            <person name="Spatafora J.W."/>
        </authorList>
    </citation>
    <scope>NUCLEOTIDE SEQUENCE [LARGE SCALE GENOMIC DNA]</scope>
    <source>
        <strain evidence="20 21">NRBC 100945</strain>
    </source>
</reference>
<dbReference type="SUPFAM" id="SSF103473">
    <property type="entry name" value="MFS general substrate transporter"/>
    <property type="match status" value="1"/>
</dbReference>
<dbReference type="PANTHER" id="PTHR23501">
    <property type="entry name" value="MAJOR FACILITATOR SUPERFAMILY"/>
    <property type="match status" value="1"/>
</dbReference>
<dbReference type="PANTHER" id="PTHR23501:SF177">
    <property type="entry name" value="MAJOR FACILITATOR SUPERFAMILY (MFS) PROFILE DOMAIN-CONTAINING PROTEIN-RELATED"/>
    <property type="match status" value="1"/>
</dbReference>
<dbReference type="SUPFAM" id="SSF52374">
    <property type="entry name" value="Nucleotidylyl transferase"/>
    <property type="match status" value="1"/>
</dbReference>
<dbReference type="FunFam" id="1.20.1250.20:FF:000196">
    <property type="entry name" value="MFS toxin efflux pump (AflT)"/>
    <property type="match status" value="1"/>
</dbReference>
<dbReference type="CDD" id="cd17502">
    <property type="entry name" value="MFS_Azr1_MDR_like"/>
    <property type="match status" value="1"/>
</dbReference>
<comment type="similarity">
    <text evidence="3">Belongs to the pantothenate synthetase family.</text>
</comment>
<feature type="transmembrane region" description="Helical" evidence="18">
    <location>
        <begin position="393"/>
        <end position="412"/>
    </location>
</feature>
<evidence type="ECO:0000256" key="1">
    <source>
        <dbReference type="ARBA" id="ARBA00004141"/>
    </source>
</evidence>
<dbReference type="Proteomes" id="UP000237481">
    <property type="component" value="Unassembled WGS sequence"/>
</dbReference>
<keyword evidence="21" id="KW-1185">Reference proteome</keyword>
<keyword evidence="8" id="KW-0566">Pantothenate biosynthesis</keyword>
<evidence type="ECO:0000256" key="17">
    <source>
        <dbReference type="SAM" id="MobiDB-lite"/>
    </source>
</evidence>
<feature type="compositionally biased region" description="Basic and acidic residues" evidence="17">
    <location>
        <begin position="29"/>
        <end position="55"/>
    </location>
</feature>
<dbReference type="EMBL" id="PKSG01000491">
    <property type="protein sequence ID" value="POR34728.1"/>
    <property type="molecule type" value="Genomic_DNA"/>
</dbReference>
<dbReference type="CDD" id="cd00560">
    <property type="entry name" value="PanC"/>
    <property type="match status" value="1"/>
</dbReference>
<comment type="subcellular location">
    <subcellularLocation>
        <location evidence="1">Membrane</location>
        <topology evidence="1">Multi-pass membrane protein</topology>
    </subcellularLocation>
</comment>
<keyword evidence="10" id="KW-0547">Nucleotide-binding</keyword>
<keyword evidence="6" id="KW-0813">Transport</keyword>
<feature type="region of interest" description="Disordered" evidence="17">
    <location>
        <begin position="1"/>
        <end position="60"/>
    </location>
</feature>
<evidence type="ECO:0000256" key="2">
    <source>
        <dbReference type="ARBA" id="ARBA00004990"/>
    </source>
</evidence>
<dbReference type="PROSITE" id="PS50850">
    <property type="entry name" value="MFS"/>
    <property type="match status" value="1"/>
</dbReference>
<dbReference type="InterPro" id="IPR036259">
    <property type="entry name" value="MFS_trans_sf"/>
</dbReference>
<feature type="transmembrane region" description="Helical" evidence="18">
    <location>
        <begin position="419"/>
        <end position="437"/>
    </location>
</feature>
<evidence type="ECO:0000256" key="14">
    <source>
        <dbReference type="ARBA" id="ARBA00029902"/>
    </source>
</evidence>
<evidence type="ECO:0000256" key="18">
    <source>
        <dbReference type="SAM" id="Phobius"/>
    </source>
</evidence>
<organism evidence="20 21">
    <name type="scientific">Tolypocladium paradoxum</name>
    <dbReference type="NCBI Taxonomy" id="94208"/>
    <lineage>
        <taxon>Eukaryota</taxon>
        <taxon>Fungi</taxon>
        <taxon>Dikarya</taxon>
        <taxon>Ascomycota</taxon>
        <taxon>Pezizomycotina</taxon>
        <taxon>Sordariomycetes</taxon>
        <taxon>Hypocreomycetidae</taxon>
        <taxon>Hypocreales</taxon>
        <taxon>Ophiocordycipitaceae</taxon>
        <taxon>Tolypocladium</taxon>
    </lineage>
</organism>
<dbReference type="UniPathway" id="UPA00028">
    <property type="reaction ID" value="UER00005"/>
</dbReference>
<evidence type="ECO:0000256" key="9">
    <source>
        <dbReference type="ARBA" id="ARBA00022692"/>
    </source>
</evidence>
<dbReference type="Gene3D" id="3.30.1300.10">
    <property type="entry name" value="Pantoate-beta-alanine ligase, C-terminal domain"/>
    <property type="match status" value="1"/>
</dbReference>
<feature type="transmembrane region" description="Helical" evidence="18">
    <location>
        <begin position="449"/>
        <end position="468"/>
    </location>
</feature>
<dbReference type="GO" id="GO:0005524">
    <property type="term" value="F:ATP binding"/>
    <property type="evidence" value="ECO:0007669"/>
    <property type="project" value="UniProtKB-KW"/>
</dbReference>
<accession>A0A2S4KWZ8</accession>
<keyword evidence="7" id="KW-0436">Ligase</keyword>
<dbReference type="HAMAP" id="MF_00158">
    <property type="entry name" value="PanC"/>
    <property type="match status" value="1"/>
</dbReference>
<dbReference type="Gene3D" id="1.20.1250.20">
    <property type="entry name" value="MFS general substrate transporter like domains"/>
    <property type="match status" value="2"/>
</dbReference>
<dbReference type="Gene3D" id="3.40.50.620">
    <property type="entry name" value="HUPs"/>
    <property type="match status" value="1"/>
</dbReference>
<evidence type="ECO:0000259" key="19">
    <source>
        <dbReference type="PROSITE" id="PS50850"/>
    </source>
</evidence>
<dbReference type="OrthoDB" id="10021397at2759"/>
<name>A0A2S4KWZ8_9HYPO</name>
<dbReference type="Pfam" id="PF02569">
    <property type="entry name" value="Pantoate_ligase"/>
    <property type="match status" value="1"/>
</dbReference>
<evidence type="ECO:0000313" key="20">
    <source>
        <dbReference type="EMBL" id="POR34728.1"/>
    </source>
</evidence>
<evidence type="ECO:0000256" key="13">
    <source>
        <dbReference type="ARBA" id="ARBA00023136"/>
    </source>
</evidence>
<dbReference type="InterPro" id="IPR042176">
    <property type="entry name" value="Pantoate_ligase_C"/>
</dbReference>
<evidence type="ECO:0000256" key="6">
    <source>
        <dbReference type="ARBA" id="ARBA00022448"/>
    </source>
</evidence>
<evidence type="ECO:0000256" key="4">
    <source>
        <dbReference type="ARBA" id="ARBA00012219"/>
    </source>
</evidence>
<dbReference type="InterPro" id="IPR014729">
    <property type="entry name" value="Rossmann-like_a/b/a_fold"/>
</dbReference>
<feature type="transmembrane region" description="Helical" evidence="18">
    <location>
        <begin position="69"/>
        <end position="94"/>
    </location>
</feature>
<evidence type="ECO:0000256" key="11">
    <source>
        <dbReference type="ARBA" id="ARBA00022840"/>
    </source>
</evidence>
<dbReference type="GO" id="GO:0004592">
    <property type="term" value="F:pantoate-beta-alanine ligase activity"/>
    <property type="evidence" value="ECO:0007669"/>
    <property type="project" value="UniProtKB-EC"/>
</dbReference>
<dbReference type="NCBIfam" id="TIGR00018">
    <property type="entry name" value="panC"/>
    <property type="match status" value="1"/>
</dbReference>
<feature type="domain" description="Major facilitator superfamily (MFS) profile" evidence="19">
    <location>
        <begin position="72"/>
        <end position="532"/>
    </location>
</feature>
<evidence type="ECO:0000256" key="15">
    <source>
        <dbReference type="ARBA" id="ARBA00032806"/>
    </source>
</evidence>
<dbReference type="InterPro" id="IPR020846">
    <property type="entry name" value="MFS_dom"/>
</dbReference>
<gene>
    <name evidence="20" type="ORF">TPAR_05085</name>
</gene>
<protein>
    <recommendedName>
        <fullName evidence="5">Pantoate--beta-alanine ligase</fullName>
        <ecNumber evidence="4">6.3.2.1</ecNumber>
    </recommendedName>
    <alternativeName>
        <fullName evidence="15">Pantoate-activating enzyme</fullName>
    </alternativeName>
    <alternativeName>
        <fullName evidence="14">Pantothenate synthetase</fullName>
    </alternativeName>
</protein>
<feature type="transmembrane region" description="Helical" evidence="18">
    <location>
        <begin position="480"/>
        <end position="499"/>
    </location>
</feature>
<evidence type="ECO:0000256" key="12">
    <source>
        <dbReference type="ARBA" id="ARBA00022989"/>
    </source>
</evidence>
<evidence type="ECO:0000256" key="16">
    <source>
        <dbReference type="ARBA" id="ARBA00048258"/>
    </source>
</evidence>
<comment type="pathway">
    <text evidence="2">Cofactor biosynthesis; (R)-pantothenate biosynthesis; (R)-pantothenate from (R)-pantoate and beta-alanine: step 1/1.</text>
</comment>
<evidence type="ECO:0000256" key="7">
    <source>
        <dbReference type="ARBA" id="ARBA00022598"/>
    </source>
</evidence>
<evidence type="ECO:0000256" key="10">
    <source>
        <dbReference type="ARBA" id="ARBA00022741"/>
    </source>
</evidence>
<proteinExistence type="inferred from homology"/>
<dbReference type="STRING" id="94208.A0A2S4KWZ8"/>
<feature type="transmembrane region" description="Helical" evidence="18">
    <location>
        <begin position="154"/>
        <end position="173"/>
    </location>
</feature>
<keyword evidence="12 18" id="KW-1133">Transmembrane helix</keyword>
<dbReference type="Pfam" id="PF07690">
    <property type="entry name" value="MFS_1"/>
    <property type="match status" value="1"/>
</dbReference>
<sequence>MAPTTVGLEVPRDTDRTVSSASTLAGDHLSSDEKVIETGAGEDEKHEDSSAKEQSDELSEDEYPSGIKMVFIVIALVLSIFLLSLDMTIVATAIPKITDEFKGLDKVGWYGAAFFMTVGAMQSTCTSPPAVTLRARADLDTGGKIYKYFPLKTSFLIAIFIFELGSVICGAAPNAEALIAGRAIAGVGAAGLGAGAYTIIAFSAPPRRRPAFTGILGASYGFASVVGPLLGGAFTDNVSWRWCFYINLPIGGLSALVILVFFQTPRNAVPEKAPLLEKIRQMDPLGVVLMMGATVSYILAVQYGGVAHAWNSSVVVGLLVGFVAIVAAWFGLQWYQGERSMVPPRLAKDRTNFVMSAYAFLLAGGFFAAIYYIPIYFQSIHGTSPTLSGVRNLPFIIAVTISTISSGAFVSATGYYQPMLVGGGALATIGAGLLYLLDVNTSTGQWIGYQIVAGAGWGTALQIPMIAVQGSVSPRDLASATGMLLFFQSIGGAFLVSGAQSAFINQMVPYVLNKAPGVNQATLVLTGATEIRHAFPVEQQPVVIDGYMTGLKLTPADSAWIPRHQGPKLRRSYHHENWFLRGIAPRQWLPRLLYPPDPTCCILRAPFLHPPSITMLWRPVRAAAAAPRASRAPSLVLSRALRTAAETIPSTPIRVLRAVDAVRRWRRPHMVNHRSVGLVPTMGALHDGHLALIRAAARENHHVVVSIYVNPAQFGIREDLASYPVTWDADVAALARLDRELADDGANLGRVSAVFAPTTGDMYPSGFPGQEVDSKGSFVTITPVGEVLEGASRPTFFRGVATVCMKLFNIVQPDRVYFGQKDVQQTVVIRRMVQDLMVPTDVVVCPTEREPDGLALSSRNVYLGTRRRRVAVVLNSALRAAEAAYRAGQLDRASILGAADEICGTVLRAQAESTPDQRALFEMEYISLADPDTLEEVDAVDPSRGAVISGAIKMPPLEQAREGEDVGHAGGPAVRLIDNIILRPRAT</sequence>
<keyword evidence="13 18" id="KW-0472">Membrane</keyword>
<dbReference type="AlphaFoldDB" id="A0A2S4KWZ8"/>
<dbReference type="GO" id="GO:0022857">
    <property type="term" value="F:transmembrane transporter activity"/>
    <property type="evidence" value="ECO:0007669"/>
    <property type="project" value="InterPro"/>
</dbReference>
<feature type="transmembrane region" description="Helical" evidence="18">
    <location>
        <begin position="353"/>
        <end position="373"/>
    </location>
</feature>
<feature type="transmembrane region" description="Helical" evidence="18">
    <location>
        <begin position="285"/>
        <end position="303"/>
    </location>
</feature>
<feature type="transmembrane region" description="Helical" evidence="18">
    <location>
        <begin position="212"/>
        <end position="232"/>
    </location>
</feature>
<dbReference type="FunFam" id="3.40.50.620:FF:000013">
    <property type="entry name" value="Pantothenate synthetase"/>
    <property type="match status" value="1"/>
</dbReference>
<keyword evidence="11" id="KW-0067">ATP-binding</keyword>
<dbReference type="InterPro" id="IPR003721">
    <property type="entry name" value="Pantoate_ligase"/>
</dbReference>